<dbReference type="InterPro" id="IPR013011">
    <property type="entry name" value="PTS_EIIB_2"/>
</dbReference>
<evidence type="ECO:0000256" key="15">
    <source>
        <dbReference type="ARBA" id="ARBA00022683"/>
    </source>
</evidence>
<name>A0A3N1ZSH0_9ACTN</name>
<dbReference type="EMBL" id="RKHG01000001">
    <property type="protein sequence ID" value="ROR53831.1"/>
    <property type="molecule type" value="Genomic_DNA"/>
</dbReference>
<comment type="caution">
    <text evidence="29">The sequence shown here is derived from an EMBL/GenBank/DDBJ whole genome shotgun (WGS) entry which is preliminary data.</text>
</comment>
<dbReference type="SUPFAM" id="SSF55804">
    <property type="entry name" value="Phoshotransferase/anion transport protein"/>
    <property type="match status" value="1"/>
</dbReference>
<dbReference type="GO" id="GO:0022872">
    <property type="term" value="F:protein-N(PI)-phosphohistidine-mannitol phosphotransferase system transmembrane transporter activity"/>
    <property type="evidence" value="ECO:0007669"/>
    <property type="project" value="InterPro"/>
</dbReference>
<evidence type="ECO:0000256" key="25">
    <source>
        <dbReference type="SAM" id="Phobius"/>
    </source>
</evidence>
<feature type="transmembrane region" description="Helical" evidence="25">
    <location>
        <begin position="327"/>
        <end position="346"/>
    </location>
</feature>
<dbReference type="Proteomes" id="UP000275749">
    <property type="component" value="Unassembled WGS sequence"/>
</dbReference>
<keyword evidence="16 25" id="KW-0812">Transmembrane</keyword>
<dbReference type="Gene3D" id="3.40.50.2300">
    <property type="match status" value="1"/>
</dbReference>
<keyword evidence="13" id="KW-0762">Sugar transport</keyword>
<dbReference type="Pfam" id="PF02378">
    <property type="entry name" value="PTS_EIIC"/>
    <property type="match status" value="1"/>
</dbReference>
<evidence type="ECO:0000256" key="5">
    <source>
        <dbReference type="ARBA" id="ARBA00011909"/>
    </source>
</evidence>
<keyword evidence="14" id="KW-0808">Transferase</keyword>
<dbReference type="GO" id="GO:0005886">
    <property type="term" value="C:plasma membrane"/>
    <property type="evidence" value="ECO:0007669"/>
    <property type="project" value="UniProtKB-SubCell"/>
</dbReference>
<evidence type="ECO:0000256" key="2">
    <source>
        <dbReference type="ARBA" id="ARBA00002434"/>
    </source>
</evidence>
<evidence type="ECO:0000256" key="6">
    <source>
        <dbReference type="ARBA" id="ARBA00014783"/>
    </source>
</evidence>
<evidence type="ECO:0000256" key="10">
    <source>
        <dbReference type="ARBA" id="ARBA00022475"/>
    </source>
</evidence>
<keyword evidence="15" id="KW-0598">Phosphotransferase system</keyword>
<comment type="subunit">
    <text evidence="4">Homodimer.</text>
</comment>
<feature type="transmembrane region" description="Helical" evidence="25">
    <location>
        <begin position="135"/>
        <end position="161"/>
    </location>
</feature>
<evidence type="ECO:0000256" key="11">
    <source>
        <dbReference type="ARBA" id="ARBA00022519"/>
    </source>
</evidence>
<evidence type="ECO:0000256" key="21">
    <source>
        <dbReference type="ARBA" id="ARBA00030684"/>
    </source>
</evidence>
<accession>A0A3N1ZSH0</accession>
<evidence type="ECO:0000259" key="27">
    <source>
        <dbReference type="PROSITE" id="PS51099"/>
    </source>
</evidence>
<keyword evidence="19 25" id="KW-0472">Membrane</keyword>
<evidence type="ECO:0000256" key="17">
    <source>
        <dbReference type="ARBA" id="ARBA00022777"/>
    </source>
</evidence>
<keyword evidence="12" id="KW-0597">Phosphoprotein</keyword>
<keyword evidence="10" id="KW-1003">Cell membrane</keyword>
<evidence type="ECO:0000256" key="13">
    <source>
        <dbReference type="ARBA" id="ARBA00022597"/>
    </source>
</evidence>
<protein>
    <recommendedName>
        <fullName evidence="6">Mannitol-specific phosphotransferase enzyme IIA component</fullName>
        <ecNumber evidence="5">2.7.1.197</ecNumber>
    </recommendedName>
    <alternativeName>
        <fullName evidence="22">EIIA</fullName>
    </alternativeName>
    <alternativeName>
        <fullName evidence="24">EIICB-Mtl</fullName>
    </alternativeName>
    <alternativeName>
        <fullName evidence="21">EIICBA-Mtl</fullName>
    </alternativeName>
    <alternativeName>
        <fullName evidence="23">EIII</fullName>
    </alternativeName>
    <alternativeName>
        <fullName evidence="20">PTS system mannitol-specific EIIA component</fullName>
    </alternativeName>
    <alternativeName>
        <fullName evidence="8">PTS system mannitol-specific EIICB component</fullName>
    </alternativeName>
    <alternativeName>
        <fullName evidence="7">PTS system mannitol-specific EIICBA component</fullName>
    </alternativeName>
</protein>
<dbReference type="GO" id="GO:0009401">
    <property type="term" value="P:phosphoenolpyruvate-dependent sugar phosphotransferase system"/>
    <property type="evidence" value="ECO:0007669"/>
    <property type="project" value="UniProtKB-KW"/>
</dbReference>
<dbReference type="InterPro" id="IPR013014">
    <property type="entry name" value="PTS_EIIC_2"/>
</dbReference>
<evidence type="ECO:0000259" key="28">
    <source>
        <dbReference type="PROSITE" id="PS51104"/>
    </source>
</evidence>
<dbReference type="PROSITE" id="PS00372">
    <property type="entry name" value="PTS_EIIA_TYPE_2_HIS"/>
    <property type="match status" value="1"/>
</dbReference>
<evidence type="ECO:0000256" key="22">
    <source>
        <dbReference type="ARBA" id="ARBA00030956"/>
    </source>
</evidence>
<comment type="subcellular location">
    <subcellularLocation>
        <location evidence="3">Cell inner membrane</location>
        <topology evidence="3">Multi-pass membrane protein</topology>
    </subcellularLocation>
</comment>
<feature type="domain" description="PTS EIIA type-2" evidence="26">
    <location>
        <begin position="552"/>
        <end position="691"/>
    </location>
</feature>
<dbReference type="GO" id="GO:0090563">
    <property type="term" value="F:protein-phosphocysteine-sugar phosphotransferase activity"/>
    <property type="evidence" value="ECO:0007669"/>
    <property type="project" value="TreeGrafter"/>
</dbReference>
<organism evidence="29 30">
    <name type="scientific">Luteococcus japonicus</name>
    <dbReference type="NCBI Taxonomy" id="33984"/>
    <lineage>
        <taxon>Bacteria</taxon>
        <taxon>Bacillati</taxon>
        <taxon>Actinomycetota</taxon>
        <taxon>Actinomycetes</taxon>
        <taxon>Propionibacteriales</taxon>
        <taxon>Propionibacteriaceae</taxon>
        <taxon>Luteococcus</taxon>
    </lineage>
</organism>
<dbReference type="Pfam" id="PF02302">
    <property type="entry name" value="PTS_IIB"/>
    <property type="match status" value="1"/>
</dbReference>
<dbReference type="CDD" id="cd00211">
    <property type="entry name" value="PTS_IIA_fru"/>
    <property type="match status" value="1"/>
</dbReference>
<evidence type="ECO:0000256" key="19">
    <source>
        <dbReference type="ARBA" id="ARBA00023136"/>
    </source>
</evidence>
<dbReference type="InterPro" id="IPR016152">
    <property type="entry name" value="PTrfase/Anion_transptr"/>
</dbReference>
<evidence type="ECO:0000256" key="8">
    <source>
        <dbReference type="ARBA" id="ARBA00021825"/>
    </source>
</evidence>
<evidence type="ECO:0000256" key="23">
    <source>
        <dbReference type="ARBA" id="ARBA00030962"/>
    </source>
</evidence>
<evidence type="ECO:0000256" key="9">
    <source>
        <dbReference type="ARBA" id="ARBA00022448"/>
    </source>
</evidence>
<dbReference type="InterPro" id="IPR029503">
    <property type="entry name" value="PTS_EIIB_mannitol"/>
</dbReference>
<feature type="transmembrane region" description="Helical" evidence="25">
    <location>
        <begin position="103"/>
        <end position="123"/>
    </location>
</feature>
<dbReference type="InterPro" id="IPR002178">
    <property type="entry name" value="PTS_EIIA_type-2_dom"/>
</dbReference>
<evidence type="ECO:0000256" key="4">
    <source>
        <dbReference type="ARBA" id="ARBA00011738"/>
    </source>
</evidence>
<feature type="domain" description="PTS EIIC type-2" evidence="28">
    <location>
        <begin position="51"/>
        <end position="405"/>
    </location>
</feature>
<comment type="function">
    <text evidence="2">The phosphoenolpyruvate-dependent sugar phosphotransferase system (sugar PTS), a major carbohydrate active transport system, catalyzes the phosphorylation of incoming sugar substrates concomitantly with their translocation across the cell membrane. The enzyme II CmtAB PTS system is involved in D-mannitol transport.</text>
</comment>
<evidence type="ECO:0000256" key="16">
    <source>
        <dbReference type="ARBA" id="ARBA00022692"/>
    </source>
</evidence>
<evidence type="ECO:0000256" key="12">
    <source>
        <dbReference type="ARBA" id="ARBA00022553"/>
    </source>
</evidence>
<evidence type="ECO:0000256" key="7">
    <source>
        <dbReference type="ARBA" id="ARBA00015039"/>
    </source>
</evidence>
<evidence type="ECO:0000313" key="30">
    <source>
        <dbReference type="Proteomes" id="UP000275749"/>
    </source>
</evidence>
<feature type="transmembrane region" description="Helical" evidence="25">
    <location>
        <begin position="193"/>
        <end position="212"/>
    </location>
</feature>
<evidence type="ECO:0000256" key="24">
    <source>
        <dbReference type="ARBA" id="ARBA00033349"/>
    </source>
</evidence>
<keyword evidence="9" id="KW-0813">Transport</keyword>
<evidence type="ECO:0000313" key="29">
    <source>
        <dbReference type="EMBL" id="ROR53831.1"/>
    </source>
</evidence>
<dbReference type="InterPro" id="IPR003352">
    <property type="entry name" value="PTS_EIIC"/>
</dbReference>
<gene>
    <name evidence="29" type="ORF">EDD41_1004</name>
</gene>
<keyword evidence="18 25" id="KW-1133">Transmembrane helix</keyword>
<dbReference type="PROSITE" id="PS51094">
    <property type="entry name" value="PTS_EIIA_TYPE_2"/>
    <property type="match status" value="1"/>
</dbReference>
<dbReference type="GO" id="GO:0016301">
    <property type="term" value="F:kinase activity"/>
    <property type="evidence" value="ECO:0007669"/>
    <property type="project" value="UniProtKB-KW"/>
</dbReference>
<dbReference type="InterPro" id="IPR050893">
    <property type="entry name" value="Sugar_PTS"/>
</dbReference>
<dbReference type="InterPro" id="IPR003501">
    <property type="entry name" value="PTS_EIIB_2/3"/>
</dbReference>
<dbReference type="InterPro" id="IPR036095">
    <property type="entry name" value="PTS_EIIB-like_sf"/>
</dbReference>
<dbReference type="AlphaFoldDB" id="A0A3N1ZSH0"/>
<dbReference type="PROSITE" id="PS51104">
    <property type="entry name" value="PTS_EIIC_TYPE_2"/>
    <property type="match status" value="1"/>
</dbReference>
<evidence type="ECO:0000256" key="1">
    <source>
        <dbReference type="ARBA" id="ARBA00001655"/>
    </source>
</evidence>
<dbReference type="PANTHER" id="PTHR30181:SF2">
    <property type="entry name" value="PTS SYSTEM MANNITOL-SPECIFIC EIICBA COMPONENT"/>
    <property type="match status" value="1"/>
</dbReference>
<dbReference type="Gene3D" id="3.40.930.10">
    <property type="entry name" value="Mannitol-specific EII, Chain A"/>
    <property type="match status" value="1"/>
</dbReference>
<sequence length="693" mass="72448">MNDPFRPAPSICGTFKPWYQRRIRARRKRRIMSTTPAPSAAKQAQAHVQRFGTFLSGMVMPNIGALIAWGLITALFIEKGPFPLGKIGGFGQSMVGGKLVDNIGIVGPSINYLLPILIAFQGGRMMYEKNPTRGGVLGAIATMGVIAGVPGYPMFIGAMIMGPLGGWTMKKLDALWDGKIKPGFEMLVNNFSAGIWGTIIAIFGLFAVSPLVKMLMDVLTVVVRVLVRNNLLPLTSVFIEPAKVLFLNNAVNHGVLSPLGLAEAAGPAGKSILFLLEANPGPGMGILLAFMLFGKGAAKATAPGAALIHFVGGIHEIYFPYVLMKPALLLAAIAGGATGVATNMLLHTGLKGPAAPGSVIAISAMAGGDIAKVWIAIILATIVSFLVAAVILKMDKSSDGDLSKATADMEAMKGKKSSVAGNLVAAPTGEIKNIVFACDAGMGSSAMGASVLRNKIKDAGYGDVKVTNEAIANLKDVYDIVVTQETLAPRAIPKVPSATVLTVDNFMNSPRYEEVVEMIRTQRSGSAAPVAPVAAAATVGAAAAQDEAPAADILSTESIQLGARAVDKGDAITQAGQLLVARGAVDSAYVDAMHKREESVSTYMGNFLAIPHGTNDAKEHIKSSAMSFIRLDQPLDWNGNQVKFVVGIAGKNKEHLQILGKLAKIFSNNESVQALENASSADEVAAILGKVNS</sequence>
<keyword evidence="11" id="KW-0997">Cell inner membrane</keyword>
<evidence type="ECO:0000256" key="3">
    <source>
        <dbReference type="ARBA" id="ARBA00004429"/>
    </source>
</evidence>
<keyword evidence="17" id="KW-0418">Kinase</keyword>
<reference evidence="29 30" key="1">
    <citation type="submission" date="2018-11" db="EMBL/GenBank/DDBJ databases">
        <title>Sequencing the genomes of 1000 actinobacteria strains.</title>
        <authorList>
            <person name="Klenk H.-P."/>
        </authorList>
    </citation>
    <scope>NUCLEOTIDE SEQUENCE [LARGE SCALE GENOMIC DNA]</scope>
    <source>
        <strain evidence="29 30">DSM 10546</strain>
    </source>
</reference>
<comment type="catalytic activity">
    <reaction evidence="1">
        <text>D-mannitol(out) + N(pros)-phospho-L-histidyl-[protein] = D-mannitol 1-phosphate(in) + L-histidyl-[protein]</text>
        <dbReference type="Rhea" id="RHEA:33363"/>
        <dbReference type="Rhea" id="RHEA-COMP:9745"/>
        <dbReference type="Rhea" id="RHEA-COMP:9746"/>
        <dbReference type="ChEBI" id="CHEBI:16899"/>
        <dbReference type="ChEBI" id="CHEBI:29979"/>
        <dbReference type="ChEBI" id="CHEBI:61381"/>
        <dbReference type="ChEBI" id="CHEBI:64837"/>
        <dbReference type="EC" id="2.7.1.197"/>
    </reaction>
</comment>
<evidence type="ECO:0000256" key="14">
    <source>
        <dbReference type="ARBA" id="ARBA00022679"/>
    </source>
</evidence>
<dbReference type="NCBIfam" id="NF011663">
    <property type="entry name" value="PRK15083.1"/>
    <property type="match status" value="1"/>
</dbReference>
<dbReference type="PROSITE" id="PS51099">
    <property type="entry name" value="PTS_EIIB_TYPE_2"/>
    <property type="match status" value="1"/>
</dbReference>
<feature type="transmembrane region" description="Helical" evidence="25">
    <location>
        <begin position="373"/>
        <end position="392"/>
    </location>
</feature>
<dbReference type="SUPFAM" id="SSF52794">
    <property type="entry name" value="PTS system IIB component-like"/>
    <property type="match status" value="1"/>
</dbReference>
<feature type="transmembrane region" description="Helical" evidence="25">
    <location>
        <begin position="51"/>
        <end position="77"/>
    </location>
</feature>
<evidence type="ECO:0000259" key="26">
    <source>
        <dbReference type="PROSITE" id="PS51094"/>
    </source>
</evidence>
<dbReference type="Pfam" id="PF00359">
    <property type="entry name" value="PTS_EIIA_2"/>
    <property type="match status" value="1"/>
</dbReference>
<dbReference type="PANTHER" id="PTHR30181">
    <property type="entry name" value="MANNITOL PERMEASE IIC COMPONENT"/>
    <property type="match status" value="1"/>
</dbReference>
<evidence type="ECO:0000256" key="20">
    <source>
        <dbReference type="ARBA" id="ARBA00029908"/>
    </source>
</evidence>
<dbReference type="CDD" id="cd05567">
    <property type="entry name" value="PTS_IIB_mannitol"/>
    <property type="match status" value="1"/>
</dbReference>
<feature type="domain" description="PTS EIIB type-2" evidence="27">
    <location>
        <begin position="432"/>
        <end position="524"/>
    </location>
</feature>
<dbReference type="EC" id="2.7.1.197" evidence="5"/>
<evidence type="ECO:0000256" key="18">
    <source>
        <dbReference type="ARBA" id="ARBA00022989"/>
    </source>
</evidence>
<proteinExistence type="predicted"/>